<sequence>MRRFSSLSLRQRVLLVALLPAALITCAVTVLFLISGTRALDEGLRERGIGIASFLAPAAEYGVITGNRASLASLLQAALGQRDVVAAAVYGSEGRVLAVSGRLTPLETAQIVAVRKTQDYFPEGGRLAVVVPVQPAPLDLDDLLLPGGAQAPSSAPVGWVHVEMDTHPLTQRKTEVVLSTILLVAFGLGLTATLALRLARSVGEPVARLVEAVTQIAGGRLDVTVQDSASSDELRALETGFNAMARSIEDAHKTLQAKVDAATAQLAHQALHDPLTDLPNRRAFEQALEEAVASSRRAGDNCVLCFIDLDRFKIVNDSCGHAAGDELLRHIARIVRLRVRNEDMVCRVGGDEFALLLRRCQGGDAQRIAESLREAVASYRFHWDGKQFSVGASIGLIRIDGSLDSASDVLAAADMACYAAKKNGRNRIVEHDPASGCNTEHEARGDLTPVPVGSLVRDRLMLHAQAVLPLCGSEEPLLEVLLRLADEEGRPHPPQASLHQFALSGTAVDLDDWVASHACASIARHQREIGRGVTLSFGLNLSEASILDAATYLAQLGNHLRRHALLPRQVLLEFPISIAEQQPEASLKLVEAARRAGHRVALERVDGNKVGYLSELRPDYIKISFKGLVDAYGLEAGYRLSQALCGMAAVLGINAIASEVEEAFWLDSLADLGFSHAQGRAIALPQAIEEWRLPVPPLPI</sequence>
<dbReference type="SUPFAM" id="SSF141868">
    <property type="entry name" value="EAL domain-like"/>
    <property type="match status" value="1"/>
</dbReference>
<dbReference type="GO" id="GO:0007165">
    <property type="term" value="P:signal transduction"/>
    <property type="evidence" value="ECO:0007669"/>
    <property type="project" value="InterPro"/>
</dbReference>
<dbReference type="InterPro" id="IPR001633">
    <property type="entry name" value="EAL_dom"/>
</dbReference>
<keyword evidence="5" id="KW-1185">Reference proteome</keyword>
<protein>
    <submittedName>
        <fullName evidence="4">Diguanylate cyclase (GGDEF)-like protein</fullName>
    </submittedName>
</protein>
<dbReference type="AlphaFoldDB" id="A0A4R6EC37"/>
<name>A0A4R6EC37_9RHOO</name>
<dbReference type="SUPFAM" id="SSF158472">
    <property type="entry name" value="HAMP domain-like"/>
    <property type="match status" value="1"/>
</dbReference>
<dbReference type="InterPro" id="IPR000160">
    <property type="entry name" value="GGDEF_dom"/>
</dbReference>
<comment type="caution">
    <text evidence="4">The sequence shown here is derived from an EMBL/GenBank/DDBJ whole genome shotgun (WGS) entry which is preliminary data.</text>
</comment>
<evidence type="ECO:0000313" key="5">
    <source>
        <dbReference type="Proteomes" id="UP000295129"/>
    </source>
</evidence>
<accession>A0A4R6EC37</accession>
<dbReference type="EMBL" id="SNVV01000003">
    <property type="protein sequence ID" value="TDN55701.1"/>
    <property type="molecule type" value="Genomic_DNA"/>
</dbReference>
<dbReference type="Pfam" id="PF00563">
    <property type="entry name" value="EAL"/>
    <property type="match status" value="1"/>
</dbReference>
<gene>
    <name evidence="4" type="ORF">C7389_10332</name>
</gene>
<dbReference type="InterPro" id="IPR003660">
    <property type="entry name" value="HAMP_dom"/>
</dbReference>
<evidence type="ECO:0000259" key="3">
    <source>
        <dbReference type="PROSITE" id="PS50887"/>
    </source>
</evidence>
<evidence type="ECO:0000259" key="2">
    <source>
        <dbReference type="PROSITE" id="PS50885"/>
    </source>
</evidence>
<dbReference type="PROSITE" id="PS50887">
    <property type="entry name" value="GGDEF"/>
    <property type="match status" value="1"/>
</dbReference>
<dbReference type="GO" id="GO:0016020">
    <property type="term" value="C:membrane"/>
    <property type="evidence" value="ECO:0007669"/>
    <property type="project" value="InterPro"/>
</dbReference>
<dbReference type="CDD" id="cd06225">
    <property type="entry name" value="HAMP"/>
    <property type="match status" value="1"/>
</dbReference>
<dbReference type="Pfam" id="PF00672">
    <property type="entry name" value="HAMP"/>
    <property type="match status" value="1"/>
</dbReference>
<dbReference type="CDD" id="cd01948">
    <property type="entry name" value="EAL"/>
    <property type="match status" value="1"/>
</dbReference>
<dbReference type="CDD" id="cd01949">
    <property type="entry name" value="GGDEF"/>
    <property type="match status" value="1"/>
</dbReference>
<dbReference type="GO" id="GO:0003824">
    <property type="term" value="F:catalytic activity"/>
    <property type="evidence" value="ECO:0007669"/>
    <property type="project" value="UniProtKB-ARBA"/>
</dbReference>
<dbReference type="InterPro" id="IPR043128">
    <property type="entry name" value="Rev_trsase/Diguanyl_cyclase"/>
</dbReference>
<proteinExistence type="predicted"/>
<dbReference type="SMART" id="SM00267">
    <property type="entry name" value="GGDEF"/>
    <property type="match status" value="1"/>
</dbReference>
<dbReference type="Proteomes" id="UP000295129">
    <property type="component" value="Unassembled WGS sequence"/>
</dbReference>
<organism evidence="4 5">
    <name type="scientific">Azoarcus indigens</name>
    <dbReference type="NCBI Taxonomy" id="29545"/>
    <lineage>
        <taxon>Bacteria</taxon>
        <taxon>Pseudomonadati</taxon>
        <taxon>Pseudomonadota</taxon>
        <taxon>Betaproteobacteria</taxon>
        <taxon>Rhodocyclales</taxon>
        <taxon>Zoogloeaceae</taxon>
        <taxon>Azoarcus</taxon>
    </lineage>
</organism>
<dbReference type="SUPFAM" id="SSF55073">
    <property type="entry name" value="Nucleotide cyclase"/>
    <property type="match status" value="1"/>
</dbReference>
<dbReference type="SMART" id="SM00052">
    <property type="entry name" value="EAL"/>
    <property type="match status" value="1"/>
</dbReference>
<dbReference type="PROSITE" id="PS50883">
    <property type="entry name" value="EAL"/>
    <property type="match status" value="1"/>
</dbReference>
<dbReference type="SMART" id="SM00304">
    <property type="entry name" value="HAMP"/>
    <property type="match status" value="1"/>
</dbReference>
<dbReference type="FunFam" id="3.30.70.270:FF:000001">
    <property type="entry name" value="Diguanylate cyclase domain protein"/>
    <property type="match status" value="1"/>
</dbReference>
<feature type="domain" description="HAMP" evidence="2">
    <location>
        <begin position="200"/>
        <end position="253"/>
    </location>
</feature>
<dbReference type="InterPro" id="IPR029787">
    <property type="entry name" value="Nucleotide_cyclase"/>
</dbReference>
<evidence type="ECO:0000259" key="1">
    <source>
        <dbReference type="PROSITE" id="PS50883"/>
    </source>
</evidence>
<dbReference type="PROSITE" id="PS50885">
    <property type="entry name" value="HAMP"/>
    <property type="match status" value="1"/>
</dbReference>
<dbReference type="InterPro" id="IPR035919">
    <property type="entry name" value="EAL_sf"/>
</dbReference>
<dbReference type="PANTHER" id="PTHR44757">
    <property type="entry name" value="DIGUANYLATE CYCLASE DGCP"/>
    <property type="match status" value="1"/>
</dbReference>
<dbReference type="Gene3D" id="6.10.340.10">
    <property type="match status" value="1"/>
</dbReference>
<dbReference type="Pfam" id="PF09984">
    <property type="entry name" value="sCache_4"/>
    <property type="match status" value="1"/>
</dbReference>
<dbReference type="Gene3D" id="3.20.20.450">
    <property type="entry name" value="EAL domain"/>
    <property type="match status" value="1"/>
</dbReference>
<evidence type="ECO:0000313" key="4">
    <source>
        <dbReference type="EMBL" id="TDN55701.1"/>
    </source>
</evidence>
<feature type="domain" description="EAL" evidence="1">
    <location>
        <begin position="444"/>
        <end position="699"/>
    </location>
</feature>
<feature type="domain" description="GGDEF" evidence="3">
    <location>
        <begin position="300"/>
        <end position="433"/>
    </location>
</feature>
<dbReference type="Pfam" id="PF00990">
    <property type="entry name" value="GGDEF"/>
    <property type="match status" value="1"/>
</dbReference>
<reference evidence="4 5" key="1">
    <citation type="submission" date="2019-03" db="EMBL/GenBank/DDBJ databases">
        <title>Genomic Encyclopedia of Type Strains, Phase IV (KMG-IV): sequencing the most valuable type-strain genomes for metagenomic binning, comparative biology and taxonomic classification.</title>
        <authorList>
            <person name="Goeker M."/>
        </authorList>
    </citation>
    <scope>NUCLEOTIDE SEQUENCE [LARGE SCALE GENOMIC DNA]</scope>
    <source>
        <strain evidence="4 5">DSM 12121</strain>
    </source>
</reference>
<dbReference type="InterPro" id="IPR052155">
    <property type="entry name" value="Biofilm_reg_signaling"/>
</dbReference>
<dbReference type="NCBIfam" id="TIGR00254">
    <property type="entry name" value="GGDEF"/>
    <property type="match status" value="1"/>
</dbReference>
<dbReference type="InterPro" id="IPR019247">
    <property type="entry name" value="Histidine_kinase_BarA_N"/>
</dbReference>
<dbReference type="PANTHER" id="PTHR44757:SF4">
    <property type="entry name" value="DIGUANYLATE CYCLASE DGCE-RELATED"/>
    <property type="match status" value="1"/>
</dbReference>
<dbReference type="Gene3D" id="3.30.70.270">
    <property type="match status" value="1"/>
</dbReference>